<dbReference type="GO" id="GO:0016788">
    <property type="term" value="F:hydrolase activity, acting on ester bonds"/>
    <property type="evidence" value="ECO:0007669"/>
    <property type="project" value="UniProtKB-ARBA"/>
</dbReference>
<dbReference type="OrthoDB" id="9807687at2"/>
<dbReference type="CDD" id="cd00229">
    <property type="entry name" value="SGNH_hydrolase"/>
    <property type="match status" value="1"/>
</dbReference>
<protein>
    <submittedName>
        <fullName evidence="2">GSCFA family protein</fullName>
    </submittedName>
</protein>
<dbReference type="Proteomes" id="UP000256779">
    <property type="component" value="Unassembled WGS sequence"/>
</dbReference>
<evidence type="ECO:0000259" key="1">
    <source>
        <dbReference type="Pfam" id="PF08885"/>
    </source>
</evidence>
<organism evidence="2 3">
    <name type="scientific">Marinoscillum furvescens DSM 4134</name>
    <dbReference type="NCBI Taxonomy" id="1122208"/>
    <lineage>
        <taxon>Bacteria</taxon>
        <taxon>Pseudomonadati</taxon>
        <taxon>Bacteroidota</taxon>
        <taxon>Cytophagia</taxon>
        <taxon>Cytophagales</taxon>
        <taxon>Reichenbachiellaceae</taxon>
        <taxon>Marinoscillum</taxon>
    </lineage>
</organism>
<feature type="domain" description="GSCFA" evidence="1">
    <location>
        <begin position="21"/>
        <end position="255"/>
    </location>
</feature>
<reference evidence="2 3" key="1">
    <citation type="submission" date="2018-07" db="EMBL/GenBank/DDBJ databases">
        <title>Genomic Encyclopedia of Type Strains, Phase IV (KMG-IV): sequencing the most valuable type-strain genomes for metagenomic binning, comparative biology and taxonomic classification.</title>
        <authorList>
            <person name="Goeker M."/>
        </authorList>
    </citation>
    <scope>NUCLEOTIDE SEQUENCE [LARGE SCALE GENOMIC DNA]</scope>
    <source>
        <strain evidence="2 3">DSM 4134</strain>
    </source>
</reference>
<accession>A0A3D9L1U4</accession>
<proteinExistence type="predicted"/>
<dbReference type="RefSeq" id="WP_115869050.1">
    <property type="nucleotide sequence ID" value="NZ_QREG01000015.1"/>
</dbReference>
<keyword evidence="3" id="KW-1185">Reference proteome</keyword>
<dbReference type="InterPro" id="IPR036514">
    <property type="entry name" value="SGNH_hydro_sf"/>
</dbReference>
<name>A0A3D9L1U4_MARFU</name>
<sequence>MFTLPFTPEPSTLKIRLKDTLFSIGSCFSDNIGQQLKDHKFNILTNPLGVIYNPYSIFKNLRLILSEGIDPENFIQNDGVYFHWDTHSAISGTDLGTFKNLLAQRSLHARQSLTNANWMILTFGSIYVYKYLKTGKIVANCHKVPSQQFEKMELSIPEIIEDYRQTMELIRSINGDVKVILTVSPVRHIREGLVANNYSKSALLQAVHKITNQDPNAYYFPSYEIMIDELRDYRFYKEDMIHPSEQAITYIWEQFVKTYMDTDSQKFIQEWARIKKSLEHRAFHPQATNHQKFLKSTIQKLEKLGTRVDVSSELELIKKQLL</sequence>
<dbReference type="EMBL" id="QREG01000015">
    <property type="protein sequence ID" value="RED96193.1"/>
    <property type="molecule type" value="Genomic_DNA"/>
</dbReference>
<dbReference type="SUPFAM" id="SSF52266">
    <property type="entry name" value="SGNH hydrolase"/>
    <property type="match status" value="1"/>
</dbReference>
<dbReference type="AlphaFoldDB" id="A0A3D9L1U4"/>
<evidence type="ECO:0000313" key="2">
    <source>
        <dbReference type="EMBL" id="RED96193.1"/>
    </source>
</evidence>
<gene>
    <name evidence="2" type="ORF">C7460_11584</name>
</gene>
<dbReference type="Gene3D" id="3.40.50.1110">
    <property type="entry name" value="SGNH hydrolase"/>
    <property type="match status" value="1"/>
</dbReference>
<dbReference type="InterPro" id="IPR014982">
    <property type="entry name" value="GSCFA"/>
</dbReference>
<evidence type="ECO:0000313" key="3">
    <source>
        <dbReference type="Proteomes" id="UP000256779"/>
    </source>
</evidence>
<comment type="caution">
    <text evidence="2">The sequence shown here is derived from an EMBL/GenBank/DDBJ whole genome shotgun (WGS) entry which is preliminary data.</text>
</comment>
<dbReference type="Pfam" id="PF08885">
    <property type="entry name" value="GSCFA"/>
    <property type="match status" value="1"/>
</dbReference>